<evidence type="ECO:0000313" key="1">
    <source>
        <dbReference type="EMBL" id="MCI97881.1"/>
    </source>
</evidence>
<reference evidence="1 2" key="1">
    <citation type="journal article" date="2018" name="Front. Plant Sci.">
        <title>Red Clover (Trifolium pratense) and Zigzag Clover (T. medium) - A Picture of Genomic Similarities and Differences.</title>
        <authorList>
            <person name="Dluhosova J."/>
            <person name="Istvanek J."/>
            <person name="Nedelnik J."/>
            <person name="Repkova J."/>
        </authorList>
    </citation>
    <scope>NUCLEOTIDE SEQUENCE [LARGE SCALE GENOMIC DNA]</scope>
    <source>
        <strain evidence="2">cv. 10/8</strain>
        <tissue evidence="1">Leaf</tissue>
    </source>
</reference>
<dbReference type="EMBL" id="LXQA011457242">
    <property type="protein sequence ID" value="MCI97881.1"/>
    <property type="molecule type" value="Genomic_DNA"/>
</dbReference>
<keyword evidence="2" id="KW-1185">Reference proteome</keyword>
<evidence type="ECO:0000313" key="2">
    <source>
        <dbReference type="Proteomes" id="UP000265520"/>
    </source>
</evidence>
<accession>A0A392WH56</accession>
<comment type="caution">
    <text evidence="1">The sequence shown here is derived from an EMBL/GenBank/DDBJ whole genome shotgun (WGS) entry which is preliminary data.</text>
</comment>
<protein>
    <submittedName>
        <fullName evidence="1">Uncharacterized protein</fullName>
    </submittedName>
</protein>
<name>A0A392WH56_9FABA</name>
<organism evidence="1 2">
    <name type="scientific">Trifolium medium</name>
    <dbReference type="NCBI Taxonomy" id="97028"/>
    <lineage>
        <taxon>Eukaryota</taxon>
        <taxon>Viridiplantae</taxon>
        <taxon>Streptophyta</taxon>
        <taxon>Embryophyta</taxon>
        <taxon>Tracheophyta</taxon>
        <taxon>Spermatophyta</taxon>
        <taxon>Magnoliopsida</taxon>
        <taxon>eudicotyledons</taxon>
        <taxon>Gunneridae</taxon>
        <taxon>Pentapetalae</taxon>
        <taxon>rosids</taxon>
        <taxon>fabids</taxon>
        <taxon>Fabales</taxon>
        <taxon>Fabaceae</taxon>
        <taxon>Papilionoideae</taxon>
        <taxon>50 kb inversion clade</taxon>
        <taxon>NPAAA clade</taxon>
        <taxon>Hologalegina</taxon>
        <taxon>IRL clade</taxon>
        <taxon>Trifolieae</taxon>
        <taxon>Trifolium</taxon>
    </lineage>
</organism>
<sequence length="63" mass="6682">VYADKGCYFQNSSFTQDCTSLSQMQKAPSLALGPSKVVALGFAISVEPLLSVIASAKKPVFQL</sequence>
<proteinExistence type="predicted"/>
<dbReference type="AlphaFoldDB" id="A0A392WH56"/>
<feature type="non-terminal residue" evidence="1">
    <location>
        <position position="1"/>
    </location>
</feature>
<dbReference type="Proteomes" id="UP000265520">
    <property type="component" value="Unassembled WGS sequence"/>
</dbReference>